<proteinExistence type="predicted"/>
<feature type="signal peptide" evidence="1">
    <location>
        <begin position="1"/>
        <end position="18"/>
    </location>
</feature>
<keyword evidence="1" id="KW-0732">Signal</keyword>
<gene>
    <name evidence="2" type="ORF">M153_6900017823</name>
</gene>
<keyword evidence="3" id="KW-1185">Reference proteome</keyword>
<dbReference type="EMBL" id="LGUB01000011">
    <property type="protein sequence ID" value="KRH95005.1"/>
    <property type="molecule type" value="Genomic_DNA"/>
</dbReference>
<organism evidence="2 3">
    <name type="scientific">Pseudoloma neurophilia</name>
    <dbReference type="NCBI Taxonomy" id="146866"/>
    <lineage>
        <taxon>Eukaryota</taxon>
        <taxon>Fungi</taxon>
        <taxon>Fungi incertae sedis</taxon>
        <taxon>Microsporidia</taxon>
        <taxon>Pseudoloma</taxon>
    </lineage>
</organism>
<evidence type="ECO:0000313" key="2">
    <source>
        <dbReference type="EMBL" id="KRH95005.1"/>
    </source>
</evidence>
<protein>
    <submittedName>
        <fullName evidence="2">Uncharacterized protein</fullName>
    </submittedName>
</protein>
<evidence type="ECO:0000313" key="3">
    <source>
        <dbReference type="Proteomes" id="UP000051530"/>
    </source>
</evidence>
<dbReference type="Proteomes" id="UP000051530">
    <property type="component" value="Unassembled WGS sequence"/>
</dbReference>
<feature type="chain" id="PRO_5006399049" evidence="1">
    <location>
        <begin position="19"/>
        <end position="97"/>
    </location>
</feature>
<accession>A0A0R0M0C7</accession>
<sequence length="97" mass="11564">MLFLSYLIIFILNVFSTSYNPYYSNDLNEINQMLTHENSKAKTQSEELFDLRILIYYGIDTSKECFDNLRQAINKFDATRAKIMKLENDKKMILLHR</sequence>
<dbReference type="AlphaFoldDB" id="A0A0R0M0C7"/>
<evidence type="ECO:0000256" key="1">
    <source>
        <dbReference type="SAM" id="SignalP"/>
    </source>
</evidence>
<reference evidence="2 3" key="1">
    <citation type="submission" date="2015-07" db="EMBL/GenBank/DDBJ databases">
        <title>The genome of Pseudoloma neurophilia, a relevant intracellular parasite of the zebrafish.</title>
        <authorList>
            <person name="Ndikumana S."/>
            <person name="Pelin A."/>
            <person name="Sanders J."/>
            <person name="Corradi N."/>
        </authorList>
    </citation>
    <scope>NUCLEOTIDE SEQUENCE [LARGE SCALE GENOMIC DNA]</scope>
    <source>
        <strain evidence="2 3">MK1</strain>
    </source>
</reference>
<comment type="caution">
    <text evidence="2">The sequence shown here is derived from an EMBL/GenBank/DDBJ whole genome shotgun (WGS) entry which is preliminary data.</text>
</comment>
<dbReference type="VEuPathDB" id="MicrosporidiaDB:M153_6900017823"/>
<name>A0A0R0M0C7_9MICR</name>